<dbReference type="Proteomes" id="UP000093000">
    <property type="component" value="Unassembled WGS sequence"/>
</dbReference>
<keyword evidence="1 4" id="KW-0347">Helicase</keyword>
<name>A0A1C7MVG5_9FUNG</name>
<keyword evidence="1" id="KW-0378">Hydrolase</keyword>
<dbReference type="InterPro" id="IPR010285">
    <property type="entry name" value="DNA_helicase_pif1-like_DEAD"/>
</dbReference>
<feature type="non-terminal residue" evidence="4">
    <location>
        <position position="383"/>
    </location>
</feature>
<keyword evidence="1" id="KW-0547">Nucleotide-binding</keyword>
<comment type="caution">
    <text evidence="4">The sequence shown here is derived from an EMBL/GenBank/DDBJ whole genome shotgun (WGS) entry which is preliminary data.</text>
</comment>
<dbReference type="InParanoid" id="A0A1C7MVG5"/>
<comment type="cofactor">
    <cofactor evidence="1">
        <name>Mg(2+)</name>
        <dbReference type="ChEBI" id="CHEBI:18420"/>
    </cofactor>
</comment>
<keyword evidence="1" id="KW-0227">DNA damage</keyword>
<evidence type="ECO:0000313" key="5">
    <source>
        <dbReference type="Proteomes" id="UP000093000"/>
    </source>
</evidence>
<feature type="domain" description="DNA helicase Pif1-like DEAD-box helicase" evidence="2">
    <location>
        <begin position="6"/>
        <end position="115"/>
    </location>
</feature>
<accession>A0A1C7MVG5</accession>
<keyword evidence="1" id="KW-0234">DNA repair</keyword>
<dbReference type="Pfam" id="PF21530">
    <property type="entry name" value="Pif1_2B_dom"/>
    <property type="match status" value="1"/>
</dbReference>
<protein>
    <recommendedName>
        <fullName evidence="1">ATP-dependent DNA helicase</fullName>
        <ecNumber evidence="1">5.6.2.3</ecNumber>
    </recommendedName>
</protein>
<evidence type="ECO:0000256" key="1">
    <source>
        <dbReference type="RuleBase" id="RU363044"/>
    </source>
</evidence>
<dbReference type="PANTHER" id="PTHR10492:SF57">
    <property type="entry name" value="ATP-DEPENDENT DNA HELICASE"/>
    <property type="match status" value="1"/>
</dbReference>
<dbReference type="GO" id="GO:0005524">
    <property type="term" value="F:ATP binding"/>
    <property type="evidence" value="ECO:0007669"/>
    <property type="project" value="UniProtKB-KW"/>
</dbReference>
<keyword evidence="1" id="KW-0067">ATP-binding</keyword>
<dbReference type="AlphaFoldDB" id="A0A1C7MVG5"/>
<dbReference type="PANTHER" id="PTHR10492">
    <property type="match status" value="1"/>
</dbReference>
<dbReference type="EMBL" id="LUGH01001764">
    <property type="protein sequence ID" value="OBZ80757.1"/>
    <property type="molecule type" value="Genomic_DNA"/>
</dbReference>
<gene>
    <name evidence="4" type="primary">pif1_3</name>
    <name evidence="4" type="ORF">A0J61_11194</name>
</gene>
<evidence type="ECO:0000313" key="4">
    <source>
        <dbReference type="EMBL" id="OBZ80757.1"/>
    </source>
</evidence>
<dbReference type="SUPFAM" id="SSF52540">
    <property type="entry name" value="P-loop containing nucleoside triphosphate hydrolases"/>
    <property type="match status" value="1"/>
</dbReference>
<dbReference type="CDD" id="cd18809">
    <property type="entry name" value="SF1_C_RecD"/>
    <property type="match status" value="1"/>
</dbReference>
<sequence>MVQLVPKNSNLAKLLRKTSLLIWDKVPMQNKSCFEAVDRTLQDIRSNDTLFGGLPVILGGDFAQIPPVIKNGNRSSIVEASIKQSYIWSKVKMLHLKQNMRVRGTSAQDIHFKKWLYLISYNTFMQNPKIPLPEYISQTHSLEELISRVYPQRNPTEAIGNPSLLYKSAILTFKNDTVDLLNHKVFELMPGTSTTLISADKADYSEEENANNEVYRFSTEYLQTLNPGNFPPSKLTLKIGCIVMLLRNLNPQKGLCNGTRLIVKEIGQYVLKVAVLNDNNSNVEQIELIPRIELTTLEVDYPFVLVRKQFPVKLSFAMTINKSQGQSLSNVGIGLRISPFTHGQLYVAFSRSTNLQGIHVLRGSNQYNQITPIENIIYPELLL</sequence>
<dbReference type="InterPro" id="IPR027417">
    <property type="entry name" value="P-loop_NTPase"/>
</dbReference>
<comment type="similarity">
    <text evidence="1">Belongs to the helicase family.</text>
</comment>
<dbReference type="STRING" id="101091.A0A1C7MVG5"/>
<feature type="domain" description="DNA helicase Pif1-like 2B" evidence="3">
    <location>
        <begin position="220"/>
        <end position="265"/>
    </location>
</feature>
<dbReference type="GO" id="GO:0000723">
    <property type="term" value="P:telomere maintenance"/>
    <property type="evidence" value="ECO:0007669"/>
    <property type="project" value="InterPro"/>
</dbReference>
<dbReference type="InterPro" id="IPR049163">
    <property type="entry name" value="Pif1-like_2B_dom"/>
</dbReference>
<dbReference type="Pfam" id="PF05970">
    <property type="entry name" value="PIF1"/>
    <property type="match status" value="1"/>
</dbReference>
<reference evidence="4 5" key="1">
    <citation type="submission" date="2016-03" db="EMBL/GenBank/DDBJ databases">
        <title>Choanephora cucurbitarum.</title>
        <authorList>
            <person name="Min B."/>
            <person name="Park H."/>
            <person name="Park J.-H."/>
            <person name="Shin H.-D."/>
            <person name="Choi I.-G."/>
        </authorList>
    </citation>
    <scope>NUCLEOTIDE SEQUENCE [LARGE SCALE GENOMIC DNA]</scope>
    <source>
        <strain evidence="4 5">KUS-F28377</strain>
    </source>
</reference>
<dbReference type="GO" id="GO:0016887">
    <property type="term" value="F:ATP hydrolysis activity"/>
    <property type="evidence" value="ECO:0007669"/>
    <property type="project" value="RHEA"/>
</dbReference>
<dbReference type="GO" id="GO:0006281">
    <property type="term" value="P:DNA repair"/>
    <property type="evidence" value="ECO:0007669"/>
    <property type="project" value="UniProtKB-KW"/>
</dbReference>
<proteinExistence type="inferred from homology"/>
<evidence type="ECO:0000259" key="2">
    <source>
        <dbReference type="Pfam" id="PF05970"/>
    </source>
</evidence>
<organism evidence="4 5">
    <name type="scientific">Choanephora cucurbitarum</name>
    <dbReference type="NCBI Taxonomy" id="101091"/>
    <lineage>
        <taxon>Eukaryota</taxon>
        <taxon>Fungi</taxon>
        <taxon>Fungi incertae sedis</taxon>
        <taxon>Mucoromycota</taxon>
        <taxon>Mucoromycotina</taxon>
        <taxon>Mucoromycetes</taxon>
        <taxon>Mucorales</taxon>
        <taxon>Mucorineae</taxon>
        <taxon>Choanephoraceae</taxon>
        <taxon>Choanephoroideae</taxon>
        <taxon>Choanephora</taxon>
    </lineage>
</organism>
<comment type="catalytic activity">
    <reaction evidence="1">
        <text>ATP + H2O = ADP + phosphate + H(+)</text>
        <dbReference type="Rhea" id="RHEA:13065"/>
        <dbReference type="ChEBI" id="CHEBI:15377"/>
        <dbReference type="ChEBI" id="CHEBI:15378"/>
        <dbReference type="ChEBI" id="CHEBI:30616"/>
        <dbReference type="ChEBI" id="CHEBI:43474"/>
        <dbReference type="ChEBI" id="CHEBI:456216"/>
        <dbReference type="EC" id="5.6.2.3"/>
    </reaction>
</comment>
<dbReference type="GO" id="GO:0006310">
    <property type="term" value="P:DNA recombination"/>
    <property type="evidence" value="ECO:0007669"/>
    <property type="project" value="UniProtKB-KW"/>
</dbReference>
<dbReference type="GO" id="GO:0043139">
    <property type="term" value="F:5'-3' DNA helicase activity"/>
    <property type="evidence" value="ECO:0007669"/>
    <property type="project" value="UniProtKB-EC"/>
</dbReference>
<keyword evidence="5" id="KW-1185">Reference proteome</keyword>
<dbReference type="EC" id="5.6.2.3" evidence="1"/>
<dbReference type="OrthoDB" id="3691720at2759"/>
<keyword evidence="1" id="KW-0233">DNA recombination</keyword>
<evidence type="ECO:0000259" key="3">
    <source>
        <dbReference type="Pfam" id="PF21530"/>
    </source>
</evidence>
<dbReference type="Gene3D" id="3.40.50.300">
    <property type="entry name" value="P-loop containing nucleotide triphosphate hydrolases"/>
    <property type="match status" value="1"/>
</dbReference>